<evidence type="ECO:0000313" key="10">
    <source>
        <dbReference type="Proteomes" id="UP001218218"/>
    </source>
</evidence>
<feature type="transmembrane region" description="Helical" evidence="7">
    <location>
        <begin position="114"/>
        <end position="134"/>
    </location>
</feature>
<dbReference type="GO" id="GO:0012505">
    <property type="term" value="C:endomembrane system"/>
    <property type="evidence" value="ECO:0007669"/>
    <property type="project" value="UniProtKB-SubCell"/>
</dbReference>
<feature type="transmembrane region" description="Helical" evidence="7">
    <location>
        <begin position="328"/>
        <end position="347"/>
    </location>
</feature>
<evidence type="ECO:0000256" key="3">
    <source>
        <dbReference type="ARBA" id="ARBA00022692"/>
    </source>
</evidence>
<feature type="transmembrane region" description="Helical" evidence="7">
    <location>
        <begin position="146"/>
        <end position="169"/>
    </location>
</feature>
<dbReference type="PANTHER" id="PTHR23501">
    <property type="entry name" value="MAJOR FACILITATOR SUPERFAMILY"/>
    <property type="match status" value="1"/>
</dbReference>
<dbReference type="InterPro" id="IPR036259">
    <property type="entry name" value="MFS_trans_sf"/>
</dbReference>
<accession>A0AAD6Z7E8</accession>
<dbReference type="Pfam" id="PF07690">
    <property type="entry name" value="MFS_1"/>
    <property type="match status" value="1"/>
</dbReference>
<feature type="transmembrane region" description="Helical" evidence="7">
    <location>
        <begin position="58"/>
        <end position="78"/>
    </location>
</feature>
<protein>
    <submittedName>
        <fullName evidence="9">MFS general substrate transporter</fullName>
    </submittedName>
</protein>
<keyword evidence="3 7" id="KW-0812">Transmembrane</keyword>
<feature type="transmembrane region" description="Helical" evidence="7">
    <location>
        <begin position="251"/>
        <end position="269"/>
    </location>
</feature>
<feature type="transmembrane region" description="Helical" evidence="7">
    <location>
        <begin position="290"/>
        <end position="308"/>
    </location>
</feature>
<dbReference type="PANTHER" id="PTHR23501:SF191">
    <property type="entry name" value="VACUOLAR BASIC AMINO ACID TRANSPORTER 4"/>
    <property type="match status" value="1"/>
</dbReference>
<dbReference type="GO" id="GO:0000329">
    <property type="term" value="C:fungal-type vacuole membrane"/>
    <property type="evidence" value="ECO:0007669"/>
    <property type="project" value="TreeGrafter"/>
</dbReference>
<feature type="region of interest" description="Disordered" evidence="6">
    <location>
        <begin position="525"/>
        <end position="546"/>
    </location>
</feature>
<evidence type="ECO:0000256" key="1">
    <source>
        <dbReference type="ARBA" id="ARBA00004127"/>
    </source>
</evidence>
<evidence type="ECO:0000313" key="9">
    <source>
        <dbReference type="EMBL" id="KAJ7310603.1"/>
    </source>
</evidence>
<dbReference type="InterPro" id="IPR020846">
    <property type="entry name" value="MFS_dom"/>
</dbReference>
<organism evidence="9 10">
    <name type="scientific">Mycena albidolilacea</name>
    <dbReference type="NCBI Taxonomy" id="1033008"/>
    <lineage>
        <taxon>Eukaryota</taxon>
        <taxon>Fungi</taxon>
        <taxon>Dikarya</taxon>
        <taxon>Basidiomycota</taxon>
        <taxon>Agaricomycotina</taxon>
        <taxon>Agaricomycetes</taxon>
        <taxon>Agaricomycetidae</taxon>
        <taxon>Agaricales</taxon>
        <taxon>Marasmiineae</taxon>
        <taxon>Mycenaceae</taxon>
        <taxon>Mycena</taxon>
    </lineage>
</organism>
<dbReference type="GO" id="GO:0015174">
    <property type="term" value="F:basic amino acid transmembrane transporter activity"/>
    <property type="evidence" value="ECO:0007669"/>
    <property type="project" value="TreeGrafter"/>
</dbReference>
<dbReference type="PROSITE" id="PS50850">
    <property type="entry name" value="MFS"/>
    <property type="match status" value="1"/>
</dbReference>
<dbReference type="AlphaFoldDB" id="A0AAD6Z7E8"/>
<keyword evidence="2" id="KW-0813">Transport</keyword>
<comment type="caution">
    <text evidence="9">The sequence shown here is derived from an EMBL/GenBank/DDBJ whole genome shotgun (WGS) entry which is preliminary data.</text>
</comment>
<feature type="compositionally biased region" description="Basic and acidic residues" evidence="6">
    <location>
        <begin position="534"/>
        <end position="546"/>
    </location>
</feature>
<feature type="transmembrane region" description="Helical" evidence="7">
    <location>
        <begin position="489"/>
        <end position="510"/>
    </location>
</feature>
<dbReference type="Proteomes" id="UP001218218">
    <property type="component" value="Unassembled WGS sequence"/>
</dbReference>
<evidence type="ECO:0000256" key="5">
    <source>
        <dbReference type="ARBA" id="ARBA00023136"/>
    </source>
</evidence>
<dbReference type="Gene3D" id="1.20.1250.20">
    <property type="entry name" value="MFS general substrate transporter like domains"/>
    <property type="match status" value="1"/>
</dbReference>
<evidence type="ECO:0000259" key="8">
    <source>
        <dbReference type="PROSITE" id="PS50850"/>
    </source>
</evidence>
<evidence type="ECO:0000256" key="6">
    <source>
        <dbReference type="SAM" id="MobiDB-lite"/>
    </source>
</evidence>
<feature type="transmembrane region" description="Helical" evidence="7">
    <location>
        <begin position="354"/>
        <end position="375"/>
    </location>
</feature>
<sequence>MTTERTPLIPKGPAEASNRDFALLMTGIWSLVFIGSLDATIVATLLGTIGSSLQSMQLSSWIGTAYLLSLCAFTPLYGRLASILGRRPSMLFAGTLFGGGTILCGLAQNMWQLVLCRAIAGMGGSGMTVVGSVIMSDSVPLKSRGLYQGFANLLFGLGGAIGAPLGGWLGDTIGWRAAFLCQSPFLIFGLLLLYLKIREPESVLAAANTGIFAKLKRIDYAGSASLVLTLLTFLLGMHFKSTLGYAWEDPRVWGLLTAAAVLACSFLLVELKFAAEPIMPITILKRRTPGFVAFNNFLLAVLSFSILYNTPLYFTAARLRTSANAGSHLITNSVFVAIGSLLAGLYMRRTGRYWTFQVISSLSIIAANILLASWNPDTPEWVLYVTLAPSGFGFASVMTTTLLALIASVPRDDIPLATGISYLFRTMGQVLGVSLSATLTQTLLARNLRARISDKDVRFFIVTKILDSTAYIHTLPADLQHQATTSWALALRTVFYCHIGIAVAIFLSVLPMEEFSLPDTVAAEPVKQTQTAPLERDAERAAATDE</sequence>
<gene>
    <name evidence="9" type="ORF">DFH08DRAFT_718698</name>
</gene>
<dbReference type="InterPro" id="IPR011701">
    <property type="entry name" value="MFS"/>
</dbReference>
<name>A0AAD6Z7E8_9AGAR</name>
<dbReference type="EMBL" id="JARIHO010000078">
    <property type="protein sequence ID" value="KAJ7310603.1"/>
    <property type="molecule type" value="Genomic_DNA"/>
</dbReference>
<feature type="transmembrane region" description="Helical" evidence="7">
    <location>
        <begin position="218"/>
        <end position="239"/>
    </location>
</feature>
<feature type="transmembrane region" description="Helical" evidence="7">
    <location>
        <begin position="175"/>
        <end position="197"/>
    </location>
</feature>
<reference evidence="9" key="1">
    <citation type="submission" date="2023-03" db="EMBL/GenBank/DDBJ databases">
        <title>Massive genome expansion in bonnet fungi (Mycena s.s.) driven by repeated elements and novel gene families across ecological guilds.</title>
        <authorList>
            <consortium name="Lawrence Berkeley National Laboratory"/>
            <person name="Harder C.B."/>
            <person name="Miyauchi S."/>
            <person name="Viragh M."/>
            <person name="Kuo A."/>
            <person name="Thoen E."/>
            <person name="Andreopoulos B."/>
            <person name="Lu D."/>
            <person name="Skrede I."/>
            <person name="Drula E."/>
            <person name="Henrissat B."/>
            <person name="Morin E."/>
            <person name="Kohler A."/>
            <person name="Barry K."/>
            <person name="LaButti K."/>
            <person name="Morin E."/>
            <person name="Salamov A."/>
            <person name="Lipzen A."/>
            <person name="Mereny Z."/>
            <person name="Hegedus B."/>
            <person name="Baldrian P."/>
            <person name="Stursova M."/>
            <person name="Weitz H."/>
            <person name="Taylor A."/>
            <person name="Grigoriev I.V."/>
            <person name="Nagy L.G."/>
            <person name="Martin F."/>
            <person name="Kauserud H."/>
        </authorList>
    </citation>
    <scope>NUCLEOTIDE SEQUENCE</scope>
    <source>
        <strain evidence="9">CBHHK002</strain>
    </source>
</reference>
<keyword evidence="4 7" id="KW-1133">Transmembrane helix</keyword>
<evidence type="ECO:0000256" key="4">
    <source>
        <dbReference type="ARBA" id="ARBA00022989"/>
    </source>
</evidence>
<evidence type="ECO:0000256" key="2">
    <source>
        <dbReference type="ARBA" id="ARBA00022448"/>
    </source>
</evidence>
<feature type="transmembrane region" description="Helical" evidence="7">
    <location>
        <begin position="21"/>
        <end position="46"/>
    </location>
</feature>
<dbReference type="GO" id="GO:0005886">
    <property type="term" value="C:plasma membrane"/>
    <property type="evidence" value="ECO:0007669"/>
    <property type="project" value="TreeGrafter"/>
</dbReference>
<evidence type="ECO:0000256" key="7">
    <source>
        <dbReference type="SAM" id="Phobius"/>
    </source>
</evidence>
<proteinExistence type="predicted"/>
<keyword evidence="10" id="KW-1185">Reference proteome</keyword>
<dbReference type="SUPFAM" id="SSF103473">
    <property type="entry name" value="MFS general substrate transporter"/>
    <property type="match status" value="1"/>
</dbReference>
<feature type="domain" description="Major facilitator superfamily (MFS) profile" evidence="8">
    <location>
        <begin position="24"/>
        <end position="516"/>
    </location>
</feature>
<feature type="transmembrane region" description="Helical" evidence="7">
    <location>
        <begin position="381"/>
        <end position="406"/>
    </location>
</feature>
<comment type="subcellular location">
    <subcellularLocation>
        <location evidence="1">Endomembrane system</location>
        <topology evidence="1">Multi-pass membrane protein</topology>
    </subcellularLocation>
</comment>
<keyword evidence="5 7" id="KW-0472">Membrane</keyword>
<feature type="transmembrane region" description="Helical" evidence="7">
    <location>
        <begin position="90"/>
        <end position="108"/>
    </location>
</feature>